<evidence type="ECO:0000256" key="1">
    <source>
        <dbReference type="SAM" id="MobiDB-lite"/>
    </source>
</evidence>
<organism evidence="2 3">
    <name type="scientific">Cryobacterium zhongshanensis</name>
    <dbReference type="NCBI Taxonomy" id="2928153"/>
    <lineage>
        <taxon>Bacteria</taxon>
        <taxon>Bacillati</taxon>
        <taxon>Actinomycetota</taxon>
        <taxon>Actinomycetes</taxon>
        <taxon>Micrococcales</taxon>
        <taxon>Microbacteriaceae</taxon>
        <taxon>Cryobacterium</taxon>
    </lineage>
</organism>
<keyword evidence="3" id="KW-1185">Reference proteome</keyword>
<protein>
    <submittedName>
        <fullName evidence="2">Uncharacterized protein</fullName>
    </submittedName>
</protein>
<name>A0AA41QY29_9MICO</name>
<accession>A0AA41QY29</accession>
<gene>
    <name evidence="2" type="ORF">MQH31_17450</name>
</gene>
<sequence length="258" mass="26772">MSLQYTEAENDQWAESKRLENVRRIGMNLPMRPGAGTPPRPKPQSQSPKLPAHLGGPPISPPPGSMRNPIVRGRENAAPGTRANPNVKSGNEPGSLGNPLVRESAAQAAARQLPVKGLIDAQSMPGYQAPAQPVDQDSVVKASTQGFTNGFVGGLAGGTRPGAGDSTTKDAEADSAPGAAGVAGLDLPAGSPLSALAMVAEAAENAQSVDARMKRFPELENVKVLTGNAARFPELAEPPEPDPRPDTPEQEEDGGYQR</sequence>
<feature type="compositionally biased region" description="Gly residues" evidence="1">
    <location>
        <begin position="151"/>
        <end position="161"/>
    </location>
</feature>
<feature type="region of interest" description="Disordered" evidence="1">
    <location>
        <begin position="1"/>
        <end position="109"/>
    </location>
</feature>
<dbReference type="RefSeq" id="WP_243013083.1">
    <property type="nucleotide sequence ID" value="NZ_JALGAR010000006.1"/>
</dbReference>
<dbReference type="EMBL" id="JALGAR010000006">
    <property type="protein sequence ID" value="MCI4659592.1"/>
    <property type="molecule type" value="Genomic_DNA"/>
</dbReference>
<proteinExistence type="predicted"/>
<feature type="region of interest" description="Disordered" evidence="1">
    <location>
        <begin position="150"/>
        <end position="187"/>
    </location>
</feature>
<feature type="compositionally biased region" description="Basic and acidic residues" evidence="1">
    <location>
        <begin position="14"/>
        <end position="23"/>
    </location>
</feature>
<dbReference type="Proteomes" id="UP001165341">
    <property type="component" value="Unassembled WGS sequence"/>
</dbReference>
<comment type="caution">
    <text evidence="2">The sequence shown here is derived from an EMBL/GenBank/DDBJ whole genome shotgun (WGS) entry which is preliminary data.</text>
</comment>
<reference evidence="2" key="1">
    <citation type="submission" date="2022-03" db="EMBL/GenBank/DDBJ databases">
        <title>Cryobacterium sp. nov. strain ZS14-85, isolated from Antarctic soil.</title>
        <authorList>
            <person name="Li J."/>
            <person name="Niu G."/>
        </authorList>
    </citation>
    <scope>NUCLEOTIDE SEQUENCE</scope>
    <source>
        <strain evidence="2">ZS14-85</strain>
    </source>
</reference>
<dbReference type="AlphaFoldDB" id="A0AA41QY29"/>
<feature type="region of interest" description="Disordered" evidence="1">
    <location>
        <begin position="227"/>
        <end position="258"/>
    </location>
</feature>
<evidence type="ECO:0000313" key="2">
    <source>
        <dbReference type="EMBL" id="MCI4659592.1"/>
    </source>
</evidence>
<evidence type="ECO:0000313" key="3">
    <source>
        <dbReference type="Proteomes" id="UP001165341"/>
    </source>
</evidence>
<feature type="compositionally biased region" description="Low complexity" evidence="1">
    <location>
        <begin position="43"/>
        <end position="57"/>
    </location>
</feature>
<feature type="compositionally biased region" description="Acidic residues" evidence="1">
    <location>
        <begin position="248"/>
        <end position="258"/>
    </location>
</feature>